<organism evidence="1 2">
    <name type="scientific">Brachionus calyciflorus</name>
    <dbReference type="NCBI Taxonomy" id="104777"/>
    <lineage>
        <taxon>Eukaryota</taxon>
        <taxon>Metazoa</taxon>
        <taxon>Spiralia</taxon>
        <taxon>Gnathifera</taxon>
        <taxon>Rotifera</taxon>
        <taxon>Eurotatoria</taxon>
        <taxon>Monogononta</taxon>
        <taxon>Pseudotrocha</taxon>
        <taxon>Ploima</taxon>
        <taxon>Brachionidae</taxon>
        <taxon>Brachionus</taxon>
    </lineage>
</organism>
<evidence type="ECO:0000313" key="1">
    <source>
        <dbReference type="EMBL" id="CAF1115446.1"/>
    </source>
</evidence>
<sequence length="104" mass="12152">EDLVKWSLDDNLKQIIYDEKQSKPSRTKVISRKKSREMDQDTLADSDLDYMKDEIFDEYLGHEQSDYVSQVNLDDLLNISLSTESAISCIDWDQIDQIVGVYKK</sequence>
<dbReference type="OrthoDB" id="5974632at2759"/>
<keyword evidence="2" id="KW-1185">Reference proteome</keyword>
<proteinExistence type="predicted"/>
<dbReference type="EMBL" id="CAJNOC010008429">
    <property type="protein sequence ID" value="CAF1115446.1"/>
    <property type="molecule type" value="Genomic_DNA"/>
</dbReference>
<dbReference type="AlphaFoldDB" id="A0A814Q6R8"/>
<reference evidence="1" key="1">
    <citation type="submission" date="2021-02" db="EMBL/GenBank/DDBJ databases">
        <authorList>
            <person name="Nowell W R."/>
        </authorList>
    </citation>
    <scope>NUCLEOTIDE SEQUENCE</scope>
    <source>
        <strain evidence="1">Ploen Becks lab</strain>
    </source>
</reference>
<protein>
    <submittedName>
        <fullName evidence="1">Uncharacterized protein</fullName>
    </submittedName>
</protein>
<accession>A0A814Q6R8</accession>
<name>A0A814Q6R8_9BILA</name>
<comment type="caution">
    <text evidence="1">The sequence shown here is derived from an EMBL/GenBank/DDBJ whole genome shotgun (WGS) entry which is preliminary data.</text>
</comment>
<gene>
    <name evidence="1" type="ORF">OXX778_LOCUS21810</name>
</gene>
<feature type="non-terminal residue" evidence="1">
    <location>
        <position position="1"/>
    </location>
</feature>
<evidence type="ECO:0000313" key="2">
    <source>
        <dbReference type="Proteomes" id="UP000663879"/>
    </source>
</evidence>
<dbReference type="Proteomes" id="UP000663879">
    <property type="component" value="Unassembled WGS sequence"/>
</dbReference>